<dbReference type="PANTHER" id="PTHR37019:SF1">
    <property type="entry name" value="EXPERA DOMAIN-CONTAINING PROTEIN"/>
    <property type="match status" value="1"/>
</dbReference>
<evidence type="ECO:0000313" key="4">
    <source>
        <dbReference type="Proteomes" id="UP000594364"/>
    </source>
</evidence>
<dbReference type="Pfam" id="PF24803">
    <property type="entry name" value="DUF7704"/>
    <property type="match status" value="1"/>
</dbReference>
<dbReference type="PANTHER" id="PTHR37019">
    <property type="entry name" value="CHROMOSOME 1, WHOLE GENOME SHOTGUN SEQUENCE"/>
    <property type="match status" value="1"/>
</dbReference>
<keyword evidence="1" id="KW-0472">Membrane</keyword>
<dbReference type="AlphaFoldDB" id="A0A7U3SNI7"/>
<evidence type="ECO:0000259" key="2">
    <source>
        <dbReference type="Pfam" id="PF24803"/>
    </source>
</evidence>
<feature type="transmembrane region" description="Helical" evidence="1">
    <location>
        <begin position="131"/>
        <end position="153"/>
    </location>
</feature>
<feature type="transmembrane region" description="Helical" evidence="1">
    <location>
        <begin position="20"/>
        <end position="41"/>
    </location>
</feature>
<keyword evidence="1" id="KW-0812">Transmembrane</keyword>
<keyword evidence="4" id="KW-1185">Reference proteome</keyword>
<dbReference type="Proteomes" id="UP000594364">
    <property type="component" value="Chromosome 6"/>
</dbReference>
<proteinExistence type="predicted"/>
<sequence>MPSATRLSTLPASATIPFAYRLILTTIGPIVALAGAALVLLSPATYLAVMTRHRGTFTTDSAFLYTEVGGSVLYFTFVEAVVLRCFGDARLWRLVCSGMLLSDAAYCHSVAQAVGGWASYGRIEDWTVEDYLQFMTTGLMVLTRILVVLGVGLKTGSAGSGQHSKRA</sequence>
<accession>A0A7U3SNI7</accession>
<dbReference type="EMBL" id="CP031390">
    <property type="protein sequence ID" value="QPH19901.1"/>
    <property type="molecule type" value="Genomic_DNA"/>
</dbReference>
<feature type="domain" description="DUF7704" evidence="2">
    <location>
        <begin position="14"/>
        <end position="152"/>
    </location>
</feature>
<keyword evidence="1" id="KW-1133">Transmembrane helix</keyword>
<dbReference type="InterPro" id="IPR056121">
    <property type="entry name" value="DUF7704"/>
</dbReference>
<reference evidence="3 4" key="1">
    <citation type="journal article" date="2018" name="PLoS Genet.">
        <title>Repeat elements organise 3D genome structure and mediate transcription in the filamentous fungus Epichloe festucae.</title>
        <authorList>
            <person name="Winter D.J."/>
            <person name="Ganley A.R.D."/>
            <person name="Young C.A."/>
            <person name="Liachko I."/>
            <person name="Schardl C.L."/>
            <person name="Dupont P.Y."/>
            <person name="Berry D."/>
            <person name="Ram A."/>
            <person name="Scott B."/>
            <person name="Cox M.P."/>
        </authorList>
    </citation>
    <scope>NUCLEOTIDE SEQUENCE [LARGE SCALE GENOMIC DNA]</scope>
    <source>
        <strain evidence="3 4">Fl1</strain>
    </source>
</reference>
<evidence type="ECO:0000256" key="1">
    <source>
        <dbReference type="SAM" id="Phobius"/>
    </source>
</evidence>
<organism evidence="3 4">
    <name type="scientific">Epichloe festucae (strain Fl1)</name>
    <dbReference type="NCBI Taxonomy" id="877507"/>
    <lineage>
        <taxon>Eukaryota</taxon>
        <taxon>Fungi</taxon>
        <taxon>Dikarya</taxon>
        <taxon>Ascomycota</taxon>
        <taxon>Pezizomycotina</taxon>
        <taxon>Sordariomycetes</taxon>
        <taxon>Hypocreomycetidae</taxon>
        <taxon>Hypocreales</taxon>
        <taxon>Clavicipitaceae</taxon>
        <taxon>Epichloe</taxon>
    </lineage>
</organism>
<protein>
    <recommendedName>
        <fullName evidence="2">DUF7704 domain-containing protein</fullName>
    </recommendedName>
</protein>
<name>A0A7U3SNI7_EPIFF</name>
<gene>
    <name evidence="3" type="ORF">C2857_005198</name>
</gene>
<feature type="transmembrane region" description="Helical" evidence="1">
    <location>
        <begin position="62"/>
        <end position="83"/>
    </location>
</feature>
<dbReference type="OrthoDB" id="3587182at2759"/>
<evidence type="ECO:0000313" key="3">
    <source>
        <dbReference type="EMBL" id="QPH19901.1"/>
    </source>
</evidence>